<name>A0A9D7SVK4_9BACT</name>
<dbReference type="InterPro" id="IPR022791">
    <property type="entry name" value="L-PG_synthase/AglD"/>
</dbReference>
<accession>A0A9D7SVK4</accession>
<sequence>MNLKDFKINIPGPLKTLIKLAISVAIIVIIVRKIDEKLLLQTIREANPLWLIWAAVWFIVSKIISAFRFNALLSTEDIHLTTRQNLRLYWLGMYYNLLLPGGISGDGYKIKVLMERFSRPFKRIFTVTLLDRITGVIALGQLCLILLFWIPEFQKYWFFVVPGFFISLLVSWWISRWAKGKISSVWIKTTIQSIGVQGAQTIATLGLVLALGQGEHWADYLILFLASSLVAMVPFTIGGAGARELTFLYGSQWLDIHTEKAVAIGFLFYLISTIVSLFGMIYSFHRERLFRE</sequence>
<evidence type="ECO:0000313" key="7">
    <source>
        <dbReference type="EMBL" id="MBK9982505.1"/>
    </source>
</evidence>
<keyword evidence="3 6" id="KW-0812">Transmembrane</keyword>
<feature type="transmembrane region" description="Helical" evidence="6">
    <location>
        <begin position="156"/>
        <end position="174"/>
    </location>
</feature>
<feature type="transmembrane region" description="Helical" evidence="6">
    <location>
        <begin position="220"/>
        <end position="242"/>
    </location>
</feature>
<evidence type="ECO:0000256" key="1">
    <source>
        <dbReference type="ARBA" id="ARBA00004651"/>
    </source>
</evidence>
<dbReference type="EMBL" id="JADKGY010000006">
    <property type="protein sequence ID" value="MBK9982505.1"/>
    <property type="molecule type" value="Genomic_DNA"/>
</dbReference>
<dbReference type="PANTHER" id="PTHR40277">
    <property type="entry name" value="BLL5419 PROTEIN"/>
    <property type="match status" value="1"/>
</dbReference>
<dbReference type="Pfam" id="PF03706">
    <property type="entry name" value="LPG_synthase_TM"/>
    <property type="match status" value="1"/>
</dbReference>
<feature type="transmembrane region" description="Helical" evidence="6">
    <location>
        <begin position="12"/>
        <end position="31"/>
    </location>
</feature>
<feature type="transmembrane region" description="Helical" evidence="6">
    <location>
        <begin position="89"/>
        <end position="108"/>
    </location>
</feature>
<proteinExistence type="predicted"/>
<dbReference type="PANTHER" id="PTHR40277:SF1">
    <property type="entry name" value="BLL5419 PROTEIN"/>
    <property type="match status" value="1"/>
</dbReference>
<dbReference type="GO" id="GO:0005886">
    <property type="term" value="C:plasma membrane"/>
    <property type="evidence" value="ECO:0007669"/>
    <property type="project" value="UniProtKB-SubCell"/>
</dbReference>
<dbReference type="Proteomes" id="UP000808337">
    <property type="component" value="Unassembled WGS sequence"/>
</dbReference>
<reference evidence="7 8" key="1">
    <citation type="submission" date="2020-10" db="EMBL/GenBank/DDBJ databases">
        <title>Connecting structure to function with the recovery of over 1000 high-quality activated sludge metagenome-assembled genomes encoding full-length rRNA genes using long-read sequencing.</title>
        <authorList>
            <person name="Singleton C.M."/>
            <person name="Petriglieri F."/>
            <person name="Kristensen J.M."/>
            <person name="Kirkegaard R.H."/>
            <person name="Michaelsen T.Y."/>
            <person name="Andersen M.H."/>
            <person name="Karst S.M."/>
            <person name="Dueholm M.S."/>
            <person name="Nielsen P.H."/>
            <person name="Albertsen M."/>
        </authorList>
    </citation>
    <scope>NUCLEOTIDE SEQUENCE [LARGE SCALE GENOMIC DNA]</scope>
    <source>
        <strain evidence="7">Ribe_18-Q3-R11-54_MAXAC.273</strain>
    </source>
</reference>
<evidence type="ECO:0000256" key="6">
    <source>
        <dbReference type="SAM" id="Phobius"/>
    </source>
</evidence>
<evidence type="ECO:0000256" key="4">
    <source>
        <dbReference type="ARBA" id="ARBA00022989"/>
    </source>
</evidence>
<feature type="transmembrane region" description="Helical" evidence="6">
    <location>
        <begin position="262"/>
        <end position="284"/>
    </location>
</feature>
<evidence type="ECO:0000256" key="5">
    <source>
        <dbReference type="ARBA" id="ARBA00023136"/>
    </source>
</evidence>
<keyword evidence="4 6" id="KW-1133">Transmembrane helix</keyword>
<gene>
    <name evidence="7" type="ORF">IPP15_08780</name>
</gene>
<keyword evidence="5 6" id="KW-0472">Membrane</keyword>
<keyword evidence="2" id="KW-1003">Cell membrane</keyword>
<comment type="subcellular location">
    <subcellularLocation>
        <location evidence="1">Cell membrane</location>
        <topology evidence="1">Multi-pass membrane protein</topology>
    </subcellularLocation>
</comment>
<comment type="caution">
    <text evidence="7">The sequence shown here is derived from an EMBL/GenBank/DDBJ whole genome shotgun (WGS) entry which is preliminary data.</text>
</comment>
<protein>
    <submittedName>
        <fullName evidence="7">Flippase-like domain-containing protein</fullName>
    </submittedName>
</protein>
<evidence type="ECO:0000313" key="8">
    <source>
        <dbReference type="Proteomes" id="UP000808337"/>
    </source>
</evidence>
<feature type="transmembrane region" description="Helical" evidence="6">
    <location>
        <begin position="51"/>
        <end position="69"/>
    </location>
</feature>
<organism evidence="7 8">
    <name type="scientific">Candidatus Opimibacter skivensis</name>
    <dbReference type="NCBI Taxonomy" id="2982028"/>
    <lineage>
        <taxon>Bacteria</taxon>
        <taxon>Pseudomonadati</taxon>
        <taxon>Bacteroidota</taxon>
        <taxon>Saprospiria</taxon>
        <taxon>Saprospirales</taxon>
        <taxon>Saprospiraceae</taxon>
        <taxon>Candidatus Opimibacter</taxon>
    </lineage>
</organism>
<feature type="transmembrane region" description="Helical" evidence="6">
    <location>
        <begin position="129"/>
        <end position="150"/>
    </location>
</feature>
<evidence type="ECO:0000256" key="2">
    <source>
        <dbReference type="ARBA" id="ARBA00022475"/>
    </source>
</evidence>
<dbReference type="AlphaFoldDB" id="A0A9D7SVK4"/>
<evidence type="ECO:0000256" key="3">
    <source>
        <dbReference type="ARBA" id="ARBA00022692"/>
    </source>
</evidence>